<dbReference type="Proteomes" id="UP000185494">
    <property type="component" value="Chromosome 1"/>
</dbReference>
<feature type="domain" description="Gfo/Idh/MocA-like oxidoreductase N-terminal" evidence="1">
    <location>
        <begin position="1"/>
        <end position="113"/>
    </location>
</feature>
<keyword evidence="6" id="KW-1185">Reference proteome</keyword>
<dbReference type="Gene3D" id="3.40.50.720">
    <property type="entry name" value="NAD(P)-binding Rossmann-like Domain"/>
    <property type="match status" value="1"/>
</dbReference>
<dbReference type="InterPro" id="IPR052515">
    <property type="entry name" value="Gfo/Idh/MocA_Oxidoreductase"/>
</dbReference>
<evidence type="ECO:0000313" key="4">
    <source>
        <dbReference type="EMBL" id="MDT8330547.1"/>
    </source>
</evidence>
<feature type="domain" description="GFO/IDH/MocA-like oxidoreductase" evidence="2">
    <location>
        <begin position="122"/>
        <end position="244"/>
    </location>
</feature>
<dbReference type="PANTHER" id="PTHR43249">
    <property type="entry name" value="UDP-N-ACETYL-2-AMINO-2-DEOXY-D-GLUCURONATE OXIDASE"/>
    <property type="match status" value="1"/>
</dbReference>
<dbReference type="GO" id="GO:0000166">
    <property type="term" value="F:nucleotide binding"/>
    <property type="evidence" value="ECO:0007669"/>
    <property type="project" value="InterPro"/>
</dbReference>
<reference evidence="3 5" key="1">
    <citation type="submission" date="2016-05" db="EMBL/GenBank/DDBJ databases">
        <title>Complete Genome and Methylome Analysis of Psychrotrophic Bacterial Isolates from Antarctic Lake Untersee.</title>
        <authorList>
            <person name="Fomenkov A."/>
            <person name="Akimov V.N."/>
            <person name="Vasilyeva L.V."/>
            <person name="Andersen D."/>
            <person name="Vincze T."/>
            <person name="Roberts R.J."/>
        </authorList>
    </citation>
    <scope>NUCLEOTIDE SEQUENCE [LARGE SCALE GENOMIC DNA]</scope>
    <source>
        <strain evidence="3 5">U14-5</strain>
    </source>
</reference>
<dbReference type="EMBL" id="CP015583">
    <property type="protein sequence ID" value="APT57412.1"/>
    <property type="molecule type" value="Genomic_DNA"/>
</dbReference>
<reference evidence="4" key="3">
    <citation type="submission" date="2023-09" db="EMBL/GenBank/DDBJ databases">
        <authorList>
            <person name="Schober I."/>
            <person name="Bunk B."/>
        </authorList>
    </citation>
    <scope>NUCLEOTIDE SEQUENCE</scope>
    <source>
        <strain evidence="4">DSM 103800</strain>
    </source>
</reference>
<dbReference type="RefSeq" id="WP_075798256.1">
    <property type="nucleotide sequence ID" value="NZ_CP015583.1"/>
</dbReference>
<dbReference type="AlphaFoldDB" id="A0A1L7AF76"/>
<evidence type="ECO:0000313" key="6">
    <source>
        <dbReference type="Proteomes" id="UP001258945"/>
    </source>
</evidence>
<dbReference type="Gene3D" id="3.30.360.10">
    <property type="entry name" value="Dihydrodipicolinate Reductase, domain 2"/>
    <property type="match status" value="1"/>
</dbReference>
<sequence>MKVGIIGYGKMGQIRATAIEGGRHAEIATVFDTVRLPDCPYPYAASAEEIIADPSLDAVFVCTPNWLNRPLTIAGLRAGKHVFCEKPPCFNGTEMREIIGVERECGRVLMYGFNHRHHGAILRMKEMIEEGEFGRILWMRGRYGKSVDGDYLKGWRADRKLAGGGILLDQGIHMLDLLLHLNGRPFDEVQAMVSNLYWKTPGIEDNVFALMRDSATGCAVSFHSTMTQWRHLFSLEVFLERGYLTLNGLKTSSGTYGEEVLTIARNRATAPAASFDSEEKIHFEVDASWQREVDAFFESVRAGSPVTYGSSAQALQVLDLIDRIYAHERHESADLREMLLGHAD</sequence>
<dbReference type="Proteomes" id="UP001258945">
    <property type="component" value="Unassembled WGS sequence"/>
</dbReference>
<dbReference type="InterPro" id="IPR000683">
    <property type="entry name" value="Gfo/Idh/MocA-like_OxRdtase_N"/>
</dbReference>
<name>A0A1L7AF76_9PROT</name>
<dbReference type="InterPro" id="IPR055170">
    <property type="entry name" value="GFO_IDH_MocA-like_dom"/>
</dbReference>
<dbReference type="STRING" id="257708.RGI145_10210"/>
<dbReference type="InterPro" id="IPR036291">
    <property type="entry name" value="NAD(P)-bd_dom_sf"/>
</dbReference>
<dbReference type="EMBL" id="JAVVDO010000006">
    <property type="protein sequence ID" value="MDT8330547.1"/>
    <property type="molecule type" value="Genomic_DNA"/>
</dbReference>
<evidence type="ECO:0000313" key="3">
    <source>
        <dbReference type="EMBL" id="APT57412.1"/>
    </source>
</evidence>
<evidence type="ECO:0000259" key="1">
    <source>
        <dbReference type="Pfam" id="PF01408"/>
    </source>
</evidence>
<dbReference type="eggNOG" id="COG0673">
    <property type="taxonomic scope" value="Bacteria"/>
</dbReference>
<evidence type="ECO:0000259" key="2">
    <source>
        <dbReference type="Pfam" id="PF22725"/>
    </source>
</evidence>
<evidence type="ECO:0000313" key="5">
    <source>
        <dbReference type="Proteomes" id="UP000185494"/>
    </source>
</evidence>
<reference evidence="4 6" key="2">
    <citation type="journal article" date="2019" name="Microb. Pathog.">
        <title>Comparison of VITEK 2, MALDI-TOF MS, 16S rRNA gene sequencing, and whole-genome sequencing for identification of Roseomonas mucosa.</title>
        <authorList>
            <person name="Rudolph W.W."/>
            <person name="Gunzer F."/>
            <person name="Trauth M."/>
            <person name="Bunk B."/>
            <person name="Bigge R."/>
            <person name="Schrottner P."/>
        </authorList>
    </citation>
    <scope>NUCLEOTIDE SEQUENCE [LARGE SCALE GENOMIC DNA]</scope>
    <source>
        <strain evidence="4 6">DSM 103800</strain>
    </source>
</reference>
<dbReference type="SUPFAM" id="SSF55347">
    <property type="entry name" value="Glyceraldehyde-3-phosphate dehydrogenase-like, C-terminal domain"/>
    <property type="match status" value="1"/>
</dbReference>
<dbReference type="KEGG" id="rgi:RGI145_10210"/>
<protein>
    <submittedName>
        <fullName evidence="3 4">Oxidoreductase</fullName>
    </submittedName>
</protein>
<accession>A0A1L7AF76</accession>
<dbReference type="Pfam" id="PF01408">
    <property type="entry name" value="GFO_IDH_MocA"/>
    <property type="match status" value="1"/>
</dbReference>
<dbReference type="SUPFAM" id="SSF51735">
    <property type="entry name" value="NAD(P)-binding Rossmann-fold domains"/>
    <property type="match status" value="1"/>
</dbReference>
<dbReference type="Pfam" id="PF22725">
    <property type="entry name" value="GFO_IDH_MocA_C3"/>
    <property type="match status" value="1"/>
</dbReference>
<dbReference type="PANTHER" id="PTHR43249:SF1">
    <property type="entry name" value="D-GLUCOSIDE 3-DEHYDROGENASE"/>
    <property type="match status" value="1"/>
</dbReference>
<proteinExistence type="predicted"/>
<organism evidence="3 5">
    <name type="scientific">Roseomonas gilardii</name>
    <dbReference type="NCBI Taxonomy" id="257708"/>
    <lineage>
        <taxon>Bacteria</taxon>
        <taxon>Pseudomonadati</taxon>
        <taxon>Pseudomonadota</taxon>
        <taxon>Alphaproteobacteria</taxon>
        <taxon>Acetobacterales</taxon>
        <taxon>Roseomonadaceae</taxon>
        <taxon>Roseomonas</taxon>
    </lineage>
</organism>
<gene>
    <name evidence="3" type="ORF">RGI145_10210</name>
    <name evidence="4" type="ORF">RQ831_05735</name>
</gene>